<feature type="transmembrane region" description="Helical" evidence="1">
    <location>
        <begin position="94"/>
        <end position="117"/>
    </location>
</feature>
<dbReference type="RefSeq" id="WP_200113317.1">
    <property type="nucleotide sequence ID" value="NZ_JAEHOH010000001.1"/>
</dbReference>
<sequence>MILSPIDEQAASAMLGDPATSAAWLAEIAQQHPALWDRIAEHPSAYPHLIAWMTEHAAIARRQDPGLEIALGPDTEPVPAPPSAPSRRGPAARVLLFTAAAIAVAAVIAIAAGALLARLD</sequence>
<dbReference type="EMBL" id="JAEHOH010000001">
    <property type="protein sequence ID" value="MBK0417826.1"/>
    <property type="molecule type" value="Genomic_DNA"/>
</dbReference>
<protein>
    <recommendedName>
        <fullName evidence="2">Leucine rich repeat variant domain-containing protein</fullName>
    </recommendedName>
</protein>
<evidence type="ECO:0000313" key="4">
    <source>
        <dbReference type="Proteomes" id="UP000608530"/>
    </source>
</evidence>
<keyword evidence="4" id="KW-1185">Reference proteome</keyword>
<evidence type="ECO:0000259" key="2">
    <source>
        <dbReference type="Pfam" id="PF25591"/>
    </source>
</evidence>
<comment type="caution">
    <text evidence="3">The sequence shown here is derived from an EMBL/GenBank/DDBJ whole genome shotgun (WGS) entry which is preliminary data.</text>
</comment>
<keyword evidence="1" id="KW-0472">Membrane</keyword>
<feature type="domain" description="Leucine rich repeat variant" evidence="2">
    <location>
        <begin position="10"/>
        <end position="57"/>
    </location>
</feature>
<evidence type="ECO:0000313" key="3">
    <source>
        <dbReference type="EMBL" id="MBK0417826.1"/>
    </source>
</evidence>
<reference evidence="3" key="1">
    <citation type="submission" date="2020-12" db="EMBL/GenBank/DDBJ databases">
        <title>Leucobacter sp. CAS1, isolated from Chromium sludge.</title>
        <authorList>
            <person name="Xu Z."/>
        </authorList>
    </citation>
    <scope>NUCLEOTIDE SEQUENCE</scope>
    <source>
        <strain evidence="3">CSA1</strain>
    </source>
</reference>
<dbReference type="AlphaFoldDB" id="A0A934Q696"/>
<keyword evidence="1" id="KW-1133">Transmembrane helix</keyword>
<accession>A0A934Q696</accession>
<dbReference type="Proteomes" id="UP000608530">
    <property type="component" value="Unassembled WGS sequence"/>
</dbReference>
<name>A0A934Q696_9MICO</name>
<gene>
    <name evidence="3" type="ORF">JD276_02095</name>
</gene>
<organism evidence="3 4">
    <name type="scientific">Leucobacter chromiisoli</name>
    <dbReference type="NCBI Taxonomy" id="2796471"/>
    <lineage>
        <taxon>Bacteria</taxon>
        <taxon>Bacillati</taxon>
        <taxon>Actinomycetota</taxon>
        <taxon>Actinomycetes</taxon>
        <taxon>Micrococcales</taxon>
        <taxon>Microbacteriaceae</taxon>
        <taxon>Leucobacter</taxon>
    </lineage>
</organism>
<proteinExistence type="predicted"/>
<dbReference type="InterPro" id="IPR057893">
    <property type="entry name" value="LRV_2"/>
</dbReference>
<dbReference type="Pfam" id="PF25591">
    <property type="entry name" value="LRV_2"/>
    <property type="match status" value="1"/>
</dbReference>
<evidence type="ECO:0000256" key="1">
    <source>
        <dbReference type="SAM" id="Phobius"/>
    </source>
</evidence>
<keyword evidence="1" id="KW-0812">Transmembrane</keyword>